<protein>
    <submittedName>
        <fullName evidence="2">Uncharacterized protein LOC120277055</fullName>
    </submittedName>
</protein>
<accession>A0AB40CI89</accession>
<proteinExistence type="predicted"/>
<dbReference type="Proteomes" id="UP001515500">
    <property type="component" value="Chromosome 15"/>
</dbReference>
<dbReference type="RefSeq" id="XP_039139736.1">
    <property type="nucleotide sequence ID" value="XM_039283802.1"/>
</dbReference>
<dbReference type="Gene3D" id="2.40.70.10">
    <property type="entry name" value="Acid Proteases"/>
    <property type="match status" value="1"/>
</dbReference>
<organism evidence="1 2">
    <name type="scientific">Dioscorea cayennensis subsp. rotundata</name>
    <name type="common">White Guinea yam</name>
    <name type="synonym">Dioscorea rotundata</name>
    <dbReference type="NCBI Taxonomy" id="55577"/>
    <lineage>
        <taxon>Eukaryota</taxon>
        <taxon>Viridiplantae</taxon>
        <taxon>Streptophyta</taxon>
        <taxon>Embryophyta</taxon>
        <taxon>Tracheophyta</taxon>
        <taxon>Spermatophyta</taxon>
        <taxon>Magnoliopsida</taxon>
        <taxon>Liliopsida</taxon>
        <taxon>Dioscoreales</taxon>
        <taxon>Dioscoreaceae</taxon>
        <taxon>Dioscorea</taxon>
    </lineage>
</organism>
<dbReference type="AlphaFoldDB" id="A0AB40CI89"/>
<dbReference type="InterPro" id="IPR021109">
    <property type="entry name" value="Peptidase_aspartic_dom_sf"/>
</dbReference>
<dbReference type="SUPFAM" id="SSF50630">
    <property type="entry name" value="Acid proteases"/>
    <property type="match status" value="1"/>
</dbReference>
<keyword evidence="1" id="KW-1185">Reference proteome</keyword>
<reference evidence="2" key="1">
    <citation type="submission" date="2025-08" db="UniProtKB">
        <authorList>
            <consortium name="RefSeq"/>
        </authorList>
    </citation>
    <scope>IDENTIFICATION</scope>
</reference>
<evidence type="ECO:0000313" key="2">
    <source>
        <dbReference type="RefSeq" id="XP_039139736.1"/>
    </source>
</evidence>
<name>A0AB40CI89_DIOCR</name>
<evidence type="ECO:0000313" key="1">
    <source>
        <dbReference type="Proteomes" id="UP001515500"/>
    </source>
</evidence>
<dbReference type="GeneID" id="120277055"/>
<sequence>MMMIVCWTNLGRELLQKFSCFNGLNCAQLAGTVKCMLCCISHDDEDLRKAFIGPMPRSWTGCMAFPLNGTPYPVTLPFDTESDLPLVQCKPCKQCYLELNPTFNSTNS</sequence>
<gene>
    <name evidence="2" type="primary">LOC120277055</name>
</gene>